<dbReference type="Pfam" id="PF13614">
    <property type="entry name" value="AAA_31"/>
    <property type="match status" value="1"/>
</dbReference>
<comment type="caution">
    <text evidence="2">The sequence shown here is derived from an EMBL/GenBank/DDBJ whole genome shotgun (WGS) entry which is preliminary data.</text>
</comment>
<reference evidence="2 3" key="1">
    <citation type="submission" date="2023-03" db="EMBL/GenBank/DDBJ databases">
        <title>Paludisphaera mucosa sp. nov. a novel planctomycete from northern fen.</title>
        <authorList>
            <person name="Ivanova A."/>
        </authorList>
    </citation>
    <scope>NUCLEOTIDE SEQUENCE [LARGE SCALE GENOMIC DNA]</scope>
    <source>
        <strain evidence="2 3">Pla2</strain>
    </source>
</reference>
<evidence type="ECO:0000313" key="3">
    <source>
        <dbReference type="Proteomes" id="UP001216907"/>
    </source>
</evidence>
<feature type="domain" description="AAA" evidence="1">
    <location>
        <begin position="2"/>
        <end position="173"/>
    </location>
</feature>
<name>A0ABT6FHA3_9BACT</name>
<proteinExistence type="predicted"/>
<accession>A0ABT6FHA3</accession>
<organism evidence="2 3">
    <name type="scientific">Paludisphaera mucosa</name>
    <dbReference type="NCBI Taxonomy" id="3030827"/>
    <lineage>
        <taxon>Bacteria</taxon>
        <taxon>Pseudomonadati</taxon>
        <taxon>Planctomycetota</taxon>
        <taxon>Planctomycetia</taxon>
        <taxon>Isosphaerales</taxon>
        <taxon>Isosphaeraceae</taxon>
        <taxon>Paludisphaera</taxon>
    </lineage>
</organism>
<dbReference type="CDD" id="cd02042">
    <property type="entry name" value="ParAB_family"/>
    <property type="match status" value="1"/>
</dbReference>
<dbReference type="SUPFAM" id="SSF52540">
    <property type="entry name" value="P-loop containing nucleoside triphosphate hydrolases"/>
    <property type="match status" value="1"/>
</dbReference>
<dbReference type="RefSeq" id="WP_277863253.1">
    <property type="nucleotide sequence ID" value="NZ_JARRAG010000002.1"/>
</dbReference>
<dbReference type="EMBL" id="JARRAG010000002">
    <property type="protein sequence ID" value="MDG3006963.1"/>
    <property type="molecule type" value="Genomic_DNA"/>
</dbReference>
<protein>
    <submittedName>
        <fullName evidence="2">ParA family protein</fullName>
    </submittedName>
</protein>
<dbReference type="PANTHER" id="PTHR13696">
    <property type="entry name" value="P-LOOP CONTAINING NUCLEOSIDE TRIPHOSPHATE HYDROLASE"/>
    <property type="match status" value="1"/>
</dbReference>
<keyword evidence="3" id="KW-1185">Reference proteome</keyword>
<evidence type="ECO:0000313" key="2">
    <source>
        <dbReference type="EMBL" id="MDG3006963.1"/>
    </source>
</evidence>
<dbReference type="InterPro" id="IPR027417">
    <property type="entry name" value="P-loop_NTPase"/>
</dbReference>
<dbReference type="InterPro" id="IPR050678">
    <property type="entry name" value="DNA_Partitioning_ATPase"/>
</dbReference>
<dbReference type="Gene3D" id="3.40.50.300">
    <property type="entry name" value="P-loop containing nucleotide triphosphate hydrolases"/>
    <property type="match status" value="1"/>
</dbReference>
<dbReference type="Proteomes" id="UP001216907">
    <property type="component" value="Unassembled WGS sequence"/>
</dbReference>
<sequence length="248" mass="26719">MAKIISVANQKGGVGKTTTAINIAAGLAKSGRTALVIDVDPQCNATSGLGVEPAQRHPLLAGKPLAESVVETSQANLFVLPGSQSLADADALSASNRQRASTLRQQLNGELSRYTYVLIDCPPSLGQLTRASLGASAEIYIPIQCEYFAMEGLSQIIELARQTKAKDNHRLEIGGIVLTMYDPALDLANEVVNEVRQYFDETVFDSLIPRDVHISEAPSHGRSVLDYAPRARGARAYTELVMEVIDRE</sequence>
<gene>
    <name evidence="2" type="ORF">PZE19_24600</name>
</gene>
<dbReference type="InterPro" id="IPR025669">
    <property type="entry name" value="AAA_dom"/>
</dbReference>
<evidence type="ECO:0000259" key="1">
    <source>
        <dbReference type="Pfam" id="PF13614"/>
    </source>
</evidence>
<dbReference type="PANTHER" id="PTHR13696:SF52">
    <property type="entry name" value="PARA FAMILY PROTEIN CT_582"/>
    <property type="match status" value="1"/>
</dbReference>